<dbReference type="PANTHER" id="PTHR14614">
    <property type="entry name" value="HEPATOCELLULAR CARCINOMA-ASSOCIATED ANTIGEN"/>
    <property type="match status" value="1"/>
</dbReference>
<accession>A0A485L279</accession>
<protein>
    <submittedName>
        <fullName evidence="2">Aste57867_14719 protein</fullName>
    </submittedName>
</protein>
<dbReference type="InterPro" id="IPR029063">
    <property type="entry name" value="SAM-dependent_MTases_sf"/>
</dbReference>
<reference evidence="2 3" key="1">
    <citation type="submission" date="2019-03" db="EMBL/GenBank/DDBJ databases">
        <authorList>
            <person name="Gaulin E."/>
            <person name="Dumas B."/>
        </authorList>
    </citation>
    <scope>NUCLEOTIDE SEQUENCE [LARGE SCALE GENOMIC DNA]</scope>
    <source>
        <strain evidence="2">CBS 568.67</strain>
    </source>
</reference>
<dbReference type="InterPro" id="IPR019410">
    <property type="entry name" value="Methyltransf_16"/>
</dbReference>
<name>A0A485L279_9STRA</name>
<dbReference type="AlphaFoldDB" id="A0A485L279"/>
<gene>
    <name evidence="2" type="primary">Aste57867_14719</name>
    <name evidence="1" type="ORF">As57867_014664</name>
    <name evidence="2" type="ORF">ASTE57867_14719</name>
</gene>
<dbReference type="EMBL" id="CAADRA010005592">
    <property type="protein sequence ID" value="VFT91537.1"/>
    <property type="molecule type" value="Genomic_DNA"/>
</dbReference>
<sequence>MADDAVAAEEVEFGDAGTYAFFQYRQAGYNQMCLSSNSETQDSTGLRVYSGAHVLTRFLGSVDGRALLDGQRVVEIGCGTGAVGCVAAVRTDVAHMTLTDGDARACALAQRNLEHVVRPAKPNLPTACHVVRWGRSTPPSTTDLNGIPFDVVIGCELMYYQTNVADMIWTVQALAPTGLFLHAHLFRDDQHGDTMRAVLAASGWSTLVVPVPSFAPTFWAQWLNVCCLISGPTAQIDALRHLHPTWPTFVDVETTLDENLRVAEALDEQ</sequence>
<dbReference type="Pfam" id="PF10294">
    <property type="entry name" value="Methyltransf_16"/>
    <property type="match status" value="1"/>
</dbReference>
<dbReference type="OrthoDB" id="194386at2759"/>
<evidence type="ECO:0000313" key="3">
    <source>
        <dbReference type="Proteomes" id="UP000332933"/>
    </source>
</evidence>
<dbReference type="Proteomes" id="UP000332933">
    <property type="component" value="Unassembled WGS sequence"/>
</dbReference>
<proteinExistence type="predicted"/>
<dbReference type="Gene3D" id="3.40.50.150">
    <property type="entry name" value="Vaccinia Virus protein VP39"/>
    <property type="match status" value="1"/>
</dbReference>
<organism evidence="2 3">
    <name type="scientific">Aphanomyces stellatus</name>
    <dbReference type="NCBI Taxonomy" id="120398"/>
    <lineage>
        <taxon>Eukaryota</taxon>
        <taxon>Sar</taxon>
        <taxon>Stramenopiles</taxon>
        <taxon>Oomycota</taxon>
        <taxon>Saprolegniomycetes</taxon>
        <taxon>Saprolegniales</taxon>
        <taxon>Verrucalvaceae</taxon>
        <taxon>Aphanomyces</taxon>
    </lineage>
</organism>
<evidence type="ECO:0000313" key="1">
    <source>
        <dbReference type="EMBL" id="KAF0694422.1"/>
    </source>
</evidence>
<dbReference type="EMBL" id="VJMH01005571">
    <property type="protein sequence ID" value="KAF0694422.1"/>
    <property type="molecule type" value="Genomic_DNA"/>
</dbReference>
<reference evidence="1" key="2">
    <citation type="submission" date="2019-06" db="EMBL/GenBank/DDBJ databases">
        <title>Genomics analysis of Aphanomyces spp. identifies a new class of oomycete effector associated with host adaptation.</title>
        <authorList>
            <person name="Gaulin E."/>
        </authorList>
    </citation>
    <scope>NUCLEOTIDE SEQUENCE</scope>
    <source>
        <strain evidence="1">CBS 578.67</strain>
    </source>
</reference>
<dbReference type="CDD" id="cd02440">
    <property type="entry name" value="AdoMet_MTases"/>
    <property type="match status" value="1"/>
</dbReference>
<evidence type="ECO:0000313" key="2">
    <source>
        <dbReference type="EMBL" id="VFT91537.1"/>
    </source>
</evidence>
<keyword evidence="3" id="KW-1185">Reference proteome</keyword>
<dbReference type="SUPFAM" id="SSF53335">
    <property type="entry name" value="S-adenosyl-L-methionine-dependent methyltransferases"/>
    <property type="match status" value="1"/>
</dbReference>